<dbReference type="Proteomes" id="UP000007013">
    <property type="component" value="Chromosome"/>
</dbReference>
<feature type="binding site" evidence="5">
    <location>
        <position position="104"/>
    </location>
    <ligand>
        <name>substrate</name>
    </ligand>
</feature>
<dbReference type="STRING" id="452637.Oter_2234"/>
<keyword evidence="5" id="KW-0547">Nucleotide-binding</keyword>
<sequence>MSVRVKIVFHSVYGHIHQMAEAIAAGAREVPGAEVELLQVAETLSPEILSKMGALEAKKAFAHVPIADPKKLGEADAVIFGSGTRYGSATAQMQAFFDATGSLWASGALVGKVGSLFTSTGTQHGGQETTILSMMTFLLHQGMVVVGVPYAEQRLSYMDALSGGGPYGAGTITGGDGSRMPSENELGIARYQGRHVAQIAAKLAAK</sequence>
<dbReference type="GO" id="GO:0008753">
    <property type="term" value="F:NADPH dehydrogenase (quinone) activity"/>
    <property type="evidence" value="ECO:0007669"/>
    <property type="project" value="RHEA"/>
</dbReference>
<evidence type="ECO:0000259" key="6">
    <source>
        <dbReference type="PROSITE" id="PS50902"/>
    </source>
</evidence>
<protein>
    <recommendedName>
        <fullName evidence="5">NAD(P)H dehydrogenase (quinone)</fullName>
        <ecNumber evidence="5">1.6.5.2</ecNumber>
    </recommendedName>
    <alternativeName>
        <fullName evidence="5">NAD(P)H:quinone oxidoreductase</fullName>
        <shortName evidence="5">NQO</shortName>
    </alternativeName>
</protein>
<feature type="binding site" evidence="5">
    <location>
        <position position="13"/>
    </location>
    <ligand>
        <name>NAD(+)</name>
        <dbReference type="ChEBI" id="CHEBI:57540"/>
    </ligand>
</feature>
<evidence type="ECO:0000256" key="5">
    <source>
        <dbReference type="HAMAP-Rule" id="MF_01017"/>
    </source>
</evidence>
<dbReference type="FunFam" id="3.40.50.360:FF:000001">
    <property type="entry name" value="NAD(P)H dehydrogenase (Quinone) FQR1-like"/>
    <property type="match status" value="1"/>
</dbReference>
<keyword evidence="2 5" id="KW-0285">Flavoprotein</keyword>
<feature type="domain" description="Flavodoxin-like" evidence="6">
    <location>
        <begin position="5"/>
        <end position="196"/>
    </location>
</feature>
<feature type="binding site" evidence="5">
    <location>
        <position position="140"/>
    </location>
    <ligand>
        <name>FMN</name>
        <dbReference type="ChEBI" id="CHEBI:58210"/>
    </ligand>
</feature>
<name>B1ZPR4_OPITP</name>
<keyword evidence="5" id="KW-0521">NADP</keyword>
<keyword evidence="4 5" id="KW-0560">Oxidoreductase</keyword>
<dbReference type="InterPro" id="IPR010089">
    <property type="entry name" value="Flavoprotein_WrbA-like"/>
</dbReference>
<comment type="cofactor">
    <cofactor evidence="5">
        <name>FMN</name>
        <dbReference type="ChEBI" id="CHEBI:58210"/>
    </cofactor>
    <text evidence="5">Binds 1 FMN per monomer.</text>
</comment>
<comment type="catalytic activity">
    <reaction evidence="5">
        <text>a quinone + NADH + H(+) = a quinol + NAD(+)</text>
        <dbReference type="Rhea" id="RHEA:46160"/>
        <dbReference type="ChEBI" id="CHEBI:15378"/>
        <dbReference type="ChEBI" id="CHEBI:24646"/>
        <dbReference type="ChEBI" id="CHEBI:57540"/>
        <dbReference type="ChEBI" id="CHEBI:57945"/>
        <dbReference type="ChEBI" id="CHEBI:132124"/>
        <dbReference type="EC" id="1.6.5.2"/>
    </reaction>
</comment>
<dbReference type="InterPro" id="IPR029039">
    <property type="entry name" value="Flavoprotein-like_sf"/>
</dbReference>
<dbReference type="HAMAP" id="MF_01017">
    <property type="entry name" value="NQOR"/>
    <property type="match status" value="1"/>
</dbReference>
<dbReference type="RefSeq" id="WP_012375054.1">
    <property type="nucleotide sequence ID" value="NC_010571.1"/>
</dbReference>
<dbReference type="EMBL" id="CP001032">
    <property type="protein sequence ID" value="ACB75517.1"/>
    <property type="molecule type" value="Genomic_DNA"/>
</dbReference>
<organism evidence="7 8">
    <name type="scientific">Opitutus terrae (strain DSM 11246 / JCM 15787 / PB90-1)</name>
    <dbReference type="NCBI Taxonomy" id="452637"/>
    <lineage>
        <taxon>Bacteria</taxon>
        <taxon>Pseudomonadati</taxon>
        <taxon>Verrucomicrobiota</taxon>
        <taxon>Opitutia</taxon>
        <taxon>Opitutales</taxon>
        <taxon>Opitutaceae</taxon>
        <taxon>Opitutus</taxon>
    </lineage>
</organism>
<keyword evidence="3 5" id="KW-0288">FMN</keyword>
<dbReference type="PANTHER" id="PTHR30546">
    <property type="entry name" value="FLAVODOXIN-RELATED PROTEIN WRBA-RELATED"/>
    <property type="match status" value="1"/>
</dbReference>
<evidence type="ECO:0000256" key="1">
    <source>
        <dbReference type="ARBA" id="ARBA00006961"/>
    </source>
</evidence>
<keyword evidence="5" id="KW-0520">NAD</keyword>
<dbReference type="EC" id="1.6.5.2" evidence="5"/>
<dbReference type="eggNOG" id="COG0655">
    <property type="taxonomic scope" value="Bacteria"/>
</dbReference>
<dbReference type="GO" id="GO:0051287">
    <property type="term" value="F:NAD binding"/>
    <property type="evidence" value="ECO:0007669"/>
    <property type="project" value="UniProtKB-UniRule"/>
</dbReference>
<evidence type="ECO:0000256" key="2">
    <source>
        <dbReference type="ARBA" id="ARBA00022630"/>
    </source>
</evidence>
<comment type="caution">
    <text evidence="5">Lacks conserved residue(s) required for the propagation of feature annotation.</text>
</comment>
<accession>B1ZPR4</accession>
<dbReference type="GO" id="GO:0050660">
    <property type="term" value="F:flavin adenine dinucleotide binding"/>
    <property type="evidence" value="ECO:0007669"/>
    <property type="project" value="UniProtKB-UniRule"/>
</dbReference>
<keyword evidence="8" id="KW-1185">Reference proteome</keyword>
<evidence type="ECO:0000313" key="8">
    <source>
        <dbReference type="Proteomes" id="UP000007013"/>
    </source>
</evidence>
<evidence type="ECO:0000313" key="7">
    <source>
        <dbReference type="EMBL" id="ACB75517.1"/>
    </source>
</evidence>
<proteinExistence type="inferred from homology"/>
<dbReference type="Gene3D" id="3.40.50.360">
    <property type="match status" value="1"/>
</dbReference>
<dbReference type="Pfam" id="PF03358">
    <property type="entry name" value="FMN_red"/>
    <property type="match status" value="1"/>
</dbReference>
<dbReference type="GO" id="GO:0016020">
    <property type="term" value="C:membrane"/>
    <property type="evidence" value="ECO:0007669"/>
    <property type="project" value="TreeGrafter"/>
</dbReference>
<dbReference type="GO" id="GO:0050661">
    <property type="term" value="F:NADP binding"/>
    <property type="evidence" value="ECO:0007669"/>
    <property type="project" value="UniProtKB-UniRule"/>
</dbReference>
<comment type="catalytic activity">
    <reaction evidence="5">
        <text>a quinone + NADPH + H(+) = a quinol + NADP(+)</text>
        <dbReference type="Rhea" id="RHEA:46164"/>
        <dbReference type="ChEBI" id="CHEBI:15378"/>
        <dbReference type="ChEBI" id="CHEBI:24646"/>
        <dbReference type="ChEBI" id="CHEBI:57783"/>
        <dbReference type="ChEBI" id="CHEBI:58349"/>
        <dbReference type="ChEBI" id="CHEBI:132124"/>
        <dbReference type="EC" id="1.6.5.2"/>
    </reaction>
</comment>
<comment type="similarity">
    <text evidence="1 5">Belongs to the WrbA family.</text>
</comment>
<dbReference type="OrthoDB" id="9801479at2"/>
<dbReference type="PANTHER" id="PTHR30546:SF23">
    <property type="entry name" value="FLAVOPROTEIN-LIKE PROTEIN YCP4-RELATED"/>
    <property type="match status" value="1"/>
</dbReference>
<dbReference type="SUPFAM" id="SSF52218">
    <property type="entry name" value="Flavoproteins"/>
    <property type="match status" value="1"/>
</dbReference>
<dbReference type="GO" id="GO:0050136">
    <property type="term" value="F:NADH dehydrogenase (quinone) (non-electrogenic) activity"/>
    <property type="evidence" value="ECO:0007669"/>
    <property type="project" value="RHEA"/>
</dbReference>
<dbReference type="InterPro" id="IPR037513">
    <property type="entry name" value="NQO"/>
</dbReference>
<reference evidence="7 8" key="1">
    <citation type="journal article" date="2011" name="J. Bacteriol.">
        <title>Genome sequence of the verrucomicrobium Opitutus terrae PB90-1, an abundant inhabitant of rice paddy soil ecosystems.</title>
        <authorList>
            <person name="van Passel M.W."/>
            <person name="Kant R."/>
            <person name="Palva A."/>
            <person name="Copeland A."/>
            <person name="Lucas S."/>
            <person name="Lapidus A."/>
            <person name="Glavina del Rio T."/>
            <person name="Pitluck S."/>
            <person name="Goltsman E."/>
            <person name="Clum A."/>
            <person name="Sun H."/>
            <person name="Schmutz J."/>
            <person name="Larimer F.W."/>
            <person name="Land M.L."/>
            <person name="Hauser L."/>
            <person name="Kyrpides N."/>
            <person name="Mikhailova N."/>
            <person name="Richardson P.P."/>
            <person name="Janssen P.H."/>
            <person name="de Vos W.M."/>
            <person name="Smidt H."/>
        </authorList>
    </citation>
    <scope>NUCLEOTIDE SEQUENCE [LARGE SCALE GENOMIC DNA]</scope>
    <source>
        <strain evidence="8">DSM 11246 / JCM 15787 / PB90-1</strain>
    </source>
</reference>
<dbReference type="PROSITE" id="PS50902">
    <property type="entry name" value="FLAVODOXIN_LIKE"/>
    <property type="match status" value="1"/>
</dbReference>
<feature type="binding site" evidence="5">
    <location>
        <begin position="84"/>
        <end position="86"/>
    </location>
    <ligand>
        <name>FMN</name>
        <dbReference type="ChEBI" id="CHEBI:58210"/>
    </ligand>
</feature>
<dbReference type="GO" id="GO:0010181">
    <property type="term" value="F:FMN binding"/>
    <property type="evidence" value="ECO:0007669"/>
    <property type="project" value="InterPro"/>
</dbReference>
<dbReference type="NCBIfam" id="TIGR01755">
    <property type="entry name" value="flav_wrbA"/>
    <property type="match status" value="1"/>
</dbReference>
<evidence type="ECO:0000256" key="4">
    <source>
        <dbReference type="ARBA" id="ARBA00023002"/>
    </source>
</evidence>
<dbReference type="InterPro" id="IPR005025">
    <property type="entry name" value="FMN_Rdtase-like_dom"/>
</dbReference>
<evidence type="ECO:0000256" key="3">
    <source>
        <dbReference type="ARBA" id="ARBA00022643"/>
    </source>
</evidence>
<dbReference type="NCBIfam" id="NF002999">
    <property type="entry name" value="PRK03767.1"/>
    <property type="match status" value="1"/>
</dbReference>
<dbReference type="AlphaFoldDB" id="B1ZPR4"/>
<dbReference type="HOGENOM" id="CLU_051402_0_2_0"/>
<gene>
    <name evidence="7" type="ordered locus">Oter_2234</name>
</gene>
<dbReference type="InterPro" id="IPR008254">
    <property type="entry name" value="Flavodoxin/NO_synth"/>
</dbReference>
<dbReference type="KEGG" id="ote:Oter_2234"/>
<feature type="binding site" evidence="5">
    <location>
        <begin position="11"/>
        <end position="16"/>
    </location>
    <ligand>
        <name>FMN</name>
        <dbReference type="ChEBI" id="CHEBI:58210"/>
    </ligand>
</feature>